<dbReference type="GO" id="GO:0016887">
    <property type="term" value="F:ATP hydrolysis activity"/>
    <property type="evidence" value="ECO:0007669"/>
    <property type="project" value="InterPro"/>
</dbReference>
<dbReference type="AlphaFoldDB" id="A0A8X8GW78"/>
<dbReference type="PROSITE" id="PS50893">
    <property type="entry name" value="ABC_TRANSPORTER_2"/>
    <property type="match status" value="1"/>
</dbReference>
<evidence type="ECO:0000259" key="4">
    <source>
        <dbReference type="PROSITE" id="PS50893"/>
    </source>
</evidence>
<dbReference type="GO" id="GO:0005886">
    <property type="term" value="C:plasma membrane"/>
    <property type="evidence" value="ECO:0007669"/>
    <property type="project" value="TreeGrafter"/>
</dbReference>
<dbReference type="EMBL" id="WHUT02000008">
    <property type="protein sequence ID" value="NUB45519.1"/>
    <property type="molecule type" value="Genomic_DNA"/>
</dbReference>
<dbReference type="Pfam" id="PF00005">
    <property type="entry name" value="ABC_tran"/>
    <property type="match status" value="1"/>
</dbReference>
<accession>A0A8X8GW78</accession>
<sequence>MADPVLEARNLTRRFGGVTAVDGMSLALAQGEILGLIGPNGAGKTTMFDLLAGSVVPTSGSIRLMGAEVAGEAAHKRLNRGMGRTFQIPRPFPELSLLDNMLIARQGQTGEGFWANFTAPRRIAAEERAAREKARALLELLLLARLANEPARVLSGGQRKLLELARVMMADPQVILLDEPAAGVNATLLETIIDRIRAINAQGVTFLLIEHNIDMVQRLCHRVLVMASGALLAEGTAAEVARDPRVIEAYLGGAAA</sequence>
<dbReference type="InterPro" id="IPR027417">
    <property type="entry name" value="P-loop_NTPase"/>
</dbReference>
<keyword evidence="6" id="KW-1185">Reference proteome</keyword>
<dbReference type="InterPro" id="IPR003593">
    <property type="entry name" value="AAA+_ATPase"/>
</dbReference>
<keyword evidence="2" id="KW-0547">Nucleotide-binding</keyword>
<dbReference type="InterPro" id="IPR051120">
    <property type="entry name" value="ABC_AA/LPS_Transport"/>
</dbReference>
<dbReference type="SMART" id="SM00382">
    <property type="entry name" value="AAA"/>
    <property type="match status" value="1"/>
</dbReference>
<dbReference type="SUPFAM" id="SSF52540">
    <property type="entry name" value="P-loop containing nucleoside triphosphate hydrolases"/>
    <property type="match status" value="1"/>
</dbReference>
<reference evidence="5" key="1">
    <citation type="submission" date="2020-05" db="EMBL/GenBank/DDBJ databases">
        <title>Fertoebacter nigrum gen. nov., sp. nov., a new member of the family Rhodobacteraceae.</title>
        <authorList>
            <person name="Szuroczki S."/>
            <person name="Abbaszade G."/>
            <person name="Buni D."/>
            <person name="Schumann P."/>
            <person name="Toth E."/>
        </authorList>
    </citation>
    <scope>NUCLEOTIDE SEQUENCE</scope>
    <source>
        <strain evidence="5">RG-N-1a</strain>
    </source>
</reference>
<dbReference type="PANTHER" id="PTHR45772">
    <property type="entry name" value="CONSERVED COMPONENT OF ABC TRANSPORTER FOR NATURAL AMINO ACIDS-RELATED"/>
    <property type="match status" value="1"/>
</dbReference>
<comment type="caution">
    <text evidence="5">The sequence shown here is derived from an EMBL/GenBank/DDBJ whole genome shotgun (WGS) entry which is preliminary data.</text>
</comment>
<dbReference type="PROSITE" id="PS00211">
    <property type="entry name" value="ABC_TRANSPORTER_1"/>
    <property type="match status" value="1"/>
</dbReference>
<dbReference type="FunFam" id="3.40.50.300:FF:000421">
    <property type="entry name" value="Branched-chain amino acid ABC transporter ATP-binding protein"/>
    <property type="match status" value="1"/>
</dbReference>
<feature type="domain" description="ABC transporter" evidence="4">
    <location>
        <begin position="6"/>
        <end position="253"/>
    </location>
</feature>
<dbReference type="RefSeq" id="WP_152827162.1">
    <property type="nucleotide sequence ID" value="NZ_WHUT02000008.1"/>
</dbReference>
<keyword evidence="1" id="KW-0813">Transport</keyword>
<evidence type="ECO:0000313" key="5">
    <source>
        <dbReference type="EMBL" id="NUB45519.1"/>
    </source>
</evidence>
<keyword evidence="3 5" id="KW-0067">ATP-binding</keyword>
<evidence type="ECO:0000256" key="2">
    <source>
        <dbReference type="ARBA" id="ARBA00022741"/>
    </source>
</evidence>
<dbReference type="GO" id="GO:0005524">
    <property type="term" value="F:ATP binding"/>
    <property type="evidence" value="ECO:0007669"/>
    <property type="project" value="UniProtKB-KW"/>
</dbReference>
<organism evidence="5 6">
    <name type="scientific">Fertoeibacter niger</name>
    <dbReference type="NCBI Taxonomy" id="2656921"/>
    <lineage>
        <taxon>Bacteria</taxon>
        <taxon>Pseudomonadati</taxon>
        <taxon>Pseudomonadota</taxon>
        <taxon>Alphaproteobacteria</taxon>
        <taxon>Rhodobacterales</taxon>
        <taxon>Paracoccaceae</taxon>
        <taxon>Fertoeibacter</taxon>
    </lineage>
</organism>
<evidence type="ECO:0000256" key="3">
    <source>
        <dbReference type="ARBA" id="ARBA00022840"/>
    </source>
</evidence>
<dbReference type="PANTHER" id="PTHR45772:SF9">
    <property type="entry name" value="CONSERVED COMPONENT OF ABC TRANSPORTER FOR NATURAL AMINO ACIDS"/>
    <property type="match status" value="1"/>
</dbReference>
<dbReference type="Gene3D" id="3.40.50.300">
    <property type="entry name" value="P-loop containing nucleotide triphosphate hydrolases"/>
    <property type="match status" value="1"/>
</dbReference>
<dbReference type="InterPro" id="IPR017871">
    <property type="entry name" value="ABC_transporter-like_CS"/>
</dbReference>
<evidence type="ECO:0000256" key="1">
    <source>
        <dbReference type="ARBA" id="ARBA00022448"/>
    </source>
</evidence>
<protein>
    <submittedName>
        <fullName evidence="5">ABC transporter ATP-binding protein</fullName>
    </submittedName>
</protein>
<dbReference type="InterPro" id="IPR003439">
    <property type="entry name" value="ABC_transporter-like_ATP-bd"/>
</dbReference>
<dbReference type="InterPro" id="IPR032823">
    <property type="entry name" value="BCA_ABC_TP_C"/>
</dbReference>
<proteinExistence type="predicted"/>
<name>A0A8X8GW78_9RHOB</name>
<dbReference type="Proteomes" id="UP000484076">
    <property type="component" value="Unassembled WGS sequence"/>
</dbReference>
<gene>
    <name evidence="5" type="ORF">GEU84_014060</name>
</gene>
<dbReference type="Pfam" id="PF12399">
    <property type="entry name" value="BCA_ABC_TP_C"/>
    <property type="match status" value="1"/>
</dbReference>
<evidence type="ECO:0000313" key="6">
    <source>
        <dbReference type="Proteomes" id="UP000484076"/>
    </source>
</evidence>
<dbReference type="CDD" id="cd03219">
    <property type="entry name" value="ABC_Mj1267_LivG_branched"/>
    <property type="match status" value="1"/>
</dbReference>